<dbReference type="PANTHER" id="PTHR24045:SF0">
    <property type="entry name" value="N-ACETYLGLUCOSAMINE-1-PHOSPHOTRANSFERASE SUBUNITS ALPHA_BETA"/>
    <property type="match status" value="1"/>
</dbReference>
<proteinExistence type="inferred from homology"/>
<feature type="domain" description="Stealth protein CR1 conserved region 1" evidence="5">
    <location>
        <begin position="188"/>
        <end position="210"/>
    </location>
</feature>
<sequence>MFERADIVRSRDRFALSITETTPFEAMVEDLLFIRDVLDAAGIRYLLVRGNDERPVIAVDWSVRRELRAALVSAFANEPFYSKPVDAKKAPTLLVADGQLSSTSQARIFRLFRPRVHVPSGLTYGAGTGVQVELWLFTDDEIVLPIENSLTRRTVRPDEAIRGTVERWGRQWPTIENMFADHASDIDFDVDIVFSWVDGTDLEWQAERAEHLRQFVVGEGDDHEARFRQIDELKYALRSVHLYAPWIRRIFVVTDSPRPNWLAEHPDVTFVRSEEFFENQDALPTYNSQAVECQLHHIEGLAEHFLYSNDDMFFGRPVGPQIFFSPGGVTMFVEAGTRIGLGTNDEKRSGFENAARVNRRLLMQRFGRVTTRHLEHAPVPLRRSVMYELEKEFPDEFAATAASTFRASSNISVTNSLYHYYALLSGRAVVQTAASVKYIDTTMRQGLREMDRLLMKRSMDFFCLNDGSFPEIDADERASAVTDFLDRYFPIPAPWECDTRSD</sequence>
<feature type="domain" description="Stealth protein CR2 conserved region 2" evidence="4">
    <location>
        <begin position="226"/>
        <end position="329"/>
    </location>
</feature>
<dbReference type="Proteomes" id="UP000654257">
    <property type="component" value="Unassembled WGS sequence"/>
</dbReference>
<evidence type="ECO:0000259" key="4">
    <source>
        <dbReference type="Pfam" id="PF11380"/>
    </source>
</evidence>
<reference evidence="8" key="1">
    <citation type="journal article" date="2014" name="Int. J. Syst. Evol. Microbiol.">
        <title>Complete genome sequence of Corynebacterium casei LMG S-19264T (=DSM 44701T), isolated from a smear-ripened cheese.</title>
        <authorList>
            <consortium name="US DOE Joint Genome Institute (JGI-PGF)"/>
            <person name="Walter F."/>
            <person name="Albersmeier A."/>
            <person name="Kalinowski J."/>
            <person name="Ruckert C."/>
        </authorList>
    </citation>
    <scope>NUCLEOTIDE SEQUENCE</scope>
    <source>
        <strain evidence="8">CCM 7905</strain>
    </source>
</reference>
<feature type="domain" description="Stealth protein CR4 conserved region 4" evidence="7">
    <location>
        <begin position="451"/>
        <end position="498"/>
    </location>
</feature>
<dbReference type="InterPro" id="IPR047141">
    <property type="entry name" value="Stealth"/>
</dbReference>
<dbReference type="Pfam" id="PF11380">
    <property type="entry name" value="Stealth_CR2"/>
    <property type="match status" value="1"/>
</dbReference>
<dbReference type="InterPro" id="IPR031358">
    <property type="entry name" value="Stealth_CR1"/>
</dbReference>
<evidence type="ECO:0000259" key="6">
    <source>
        <dbReference type="Pfam" id="PF17102"/>
    </source>
</evidence>
<evidence type="ECO:0000313" key="9">
    <source>
        <dbReference type="Proteomes" id="UP000654257"/>
    </source>
</evidence>
<comment type="similarity">
    <text evidence="1">Belongs to the stealth family.</text>
</comment>
<name>A0A917FLC6_9NOCA</name>
<dbReference type="EMBL" id="BMCU01000001">
    <property type="protein sequence ID" value="GGF92117.1"/>
    <property type="molecule type" value="Genomic_DNA"/>
</dbReference>
<protein>
    <submittedName>
        <fullName evidence="8">Exopolysaccharide phosphotransferase CpsY</fullName>
    </submittedName>
</protein>
<evidence type="ECO:0000259" key="5">
    <source>
        <dbReference type="Pfam" id="PF17101"/>
    </source>
</evidence>
<dbReference type="PANTHER" id="PTHR24045">
    <property type="match status" value="1"/>
</dbReference>
<dbReference type="AlphaFoldDB" id="A0A917FLC6"/>
<evidence type="ECO:0000256" key="1">
    <source>
        <dbReference type="ARBA" id="ARBA00007583"/>
    </source>
</evidence>
<dbReference type="InterPro" id="IPR031357">
    <property type="entry name" value="Stealth_CR3"/>
</dbReference>
<reference evidence="8" key="2">
    <citation type="submission" date="2020-09" db="EMBL/GenBank/DDBJ databases">
        <authorList>
            <person name="Sun Q."/>
            <person name="Sedlacek I."/>
        </authorList>
    </citation>
    <scope>NUCLEOTIDE SEQUENCE</scope>
    <source>
        <strain evidence="8">CCM 7905</strain>
    </source>
</reference>
<dbReference type="Pfam" id="PF17103">
    <property type="entry name" value="Stealth_CR4"/>
    <property type="match status" value="1"/>
</dbReference>
<dbReference type="Pfam" id="PF17102">
    <property type="entry name" value="Stealth_CR3"/>
    <property type="match status" value="1"/>
</dbReference>
<evidence type="ECO:0000313" key="8">
    <source>
        <dbReference type="EMBL" id="GGF92117.1"/>
    </source>
</evidence>
<dbReference type="InterPro" id="IPR021520">
    <property type="entry name" value="Stealth_CR2"/>
</dbReference>
<keyword evidence="9" id="KW-1185">Reference proteome</keyword>
<keyword evidence="3" id="KW-0270">Exopolysaccharide synthesis</keyword>
<organism evidence="8 9">
    <name type="scientific">Rhodococcoides trifolii</name>
    <dbReference type="NCBI Taxonomy" id="908250"/>
    <lineage>
        <taxon>Bacteria</taxon>
        <taxon>Bacillati</taxon>
        <taxon>Actinomycetota</taxon>
        <taxon>Actinomycetes</taxon>
        <taxon>Mycobacteriales</taxon>
        <taxon>Nocardiaceae</taxon>
        <taxon>Rhodococcoides</taxon>
    </lineage>
</organism>
<dbReference type="Pfam" id="PF17101">
    <property type="entry name" value="Stealth_CR1"/>
    <property type="match status" value="1"/>
</dbReference>
<evidence type="ECO:0000256" key="3">
    <source>
        <dbReference type="ARBA" id="ARBA00023169"/>
    </source>
</evidence>
<evidence type="ECO:0000259" key="7">
    <source>
        <dbReference type="Pfam" id="PF17103"/>
    </source>
</evidence>
<accession>A0A917FLC6</accession>
<dbReference type="InterPro" id="IPR031356">
    <property type="entry name" value="Stealth_CR4"/>
</dbReference>
<feature type="domain" description="Stealth protein CR3 conserved region 3" evidence="6">
    <location>
        <begin position="376"/>
        <end position="422"/>
    </location>
</feature>
<keyword evidence="2" id="KW-0808">Transferase</keyword>
<gene>
    <name evidence="8" type="primary">cpsY</name>
    <name evidence="8" type="ORF">GCM10007304_02580</name>
</gene>
<comment type="caution">
    <text evidence="8">The sequence shown here is derived from an EMBL/GenBank/DDBJ whole genome shotgun (WGS) entry which is preliminary data.</text>
</comment>
<dbReference type="GO" id="GO:0000271">
    <property type="term" value="P:polysaccharide biosynthetic process"/>
    <property type="evidence" value="ECO:0007669"/>
    <property type="project" value="UniProtKB-KW"/>
</dbReference>
<evidence type="ECO:0000256" key="2">
    <source>
        <dbReference type="ARBA" id="ARBA00022679"/>
    </source>
</evidence>
<dbReference type="GO" id="GO:0016772">
    <property type="term" value="F:transferase activity, transferring phosphorus-containing groups"/>
    <property type="evidence" value="ECO:0007669"/>
    <property type="project" value="InterPro"/>
</dbReference>